<accession>A0A5N1I4Y3</accession>
<dbReference type="GO" id="GO:0000976">
    <property type="term" value="F:transcription cis-regulatory region binding"/>
    <property type="evidence" value="ECO:0007669"/>
    <property type="project" value="TreeGrafter"/>
</dbReference>
<feature type="domain" description="HTH lacI-type" evidence="5">
    <location>
        <begin position="1"/>
        <end position="55"/>
    </location>
</feature>
<dbReference type="PANTHER" id="PTHR30146:SF95">
    <property type="entry name" value="RIBOSE OPERON REPRESSOR"/>
    <property type="match status" value="1"/>
</dbReference>
<evidence type="ECO:0000256" key="3">
    <source>
        <dbReference type="ARBA" id="ARBA00023125"/>
    </source>
</evidence>
<dbReference type="InterPro" id="IPR046335">
    <property type="entry name" value="LacI/GalR-like_sensor"/>
</dbReference>
<keyword evidence="1" id="KW-0678">Repressor</keyword>
<name>A0A5N1I4Y3_LACJE</name>
<gene>
    <name evidence="7" type="ORF">AAC431_02025</name>
    <name evidence="6" type="ORF">F6H94_07810</name>
</gene>
<dbReference type="OrthoDB" id="9796186at2"/>
<dbReference type="Gene3D" id="1.10.260.40">
    <property type="entry name" value="lambda repressor-like DNA-binding domains"/>
    <property type="match status" value="1"/>
</dbReference>
<dbReference type="RefSeq" id="WP_006584858.1">
    <property type="nucleotide sequence ID" value="NZ_CATOUV010000001.1"/>
</dbReference>
<proteinExistence type="predicted"/>
<reference evidence="7 9" key="2">
    <citation type="submission" date="2024-04" db="EMBL/GenBank/DDBJ databases">
        <title>Three lactobacilli isolated from voided urine samples from females with type 2 diabetes.</title>
        <authorList>
            <person name="Kula A."/>
            <person name="Stegman N."/>
            <person name="Putonti C."/>
        </authorList>
    </citation>
    <scope>NUCLEOTIDE SEQUENCE [LARGE SCALE GENOMIC DNA]</scope>
    <source>
        <strain evidence="7 9">1855</strain>
    </source>
</reference>
<evidence type="ECO:0000256" key="4">
    <source>
        <dbReference type="ARBA" id="ARBA00023163"/>
    </source>
</evidence>
<dbReference type="PROSITE" id="PS00356">
    <property type="entry name" value="HTH_LACI_1"/>
    <property type="match status" value="1"/>
</dbReference>
<dbReference type="PROSITE" id="PS50932">
    <property type="entry name" value="HTH_LACI_2"/>
    <property type="match status" value="1"/>
</dbReference>
<dbReference type="KEGG" id="lje:BUE77_04045"/>
<keyword evidence="2" id="KW-0805">Transcription regulation</keyword>
<evidence type="ECO:0000313" key="6">
    <source>
        <dbReference type="EMBL" id="KAA9320562.1"/>
    </source>
</evidence>
<dbReference type="InterPro" id="IPR028082">
    <property type="entry name" value="Peripla_BP_I"/>
</dbReference>
<dbReference type="SMART" id="SM00354">
    <property type="entry name" value="HTH_LACI"/>
    <property type="match status" value="1"/>
</dbReference>
<dbReference type="InterPro" id="IPR000843">
    <property type="entry name" value="HTH_LacI"/>
</dbReference>
<keyword evidence="4" id="KW-0804">Transcription</keyword>
<keyword evidence="3 7" id="KW-0238">DNA-binding</keyword>
<evidence type="ECO:0000256" key="2">
    <source>
        <dbReference type="ARBA" id="ARBA00023015"/>
    </source>
</evidence>
<dbReference type="SUPFAM" id="SSF53822">
    <property type="entry name" value="Periplasmic binding protein-like I"/>
    <property type="match status" value="1"/>
</dbReference>
<organism evidence="6 8">
    <name type="scientific">Lactobacillus jensenii</name>
    <dbReference type="NCBI Taxonomy" id="109790"/>
    <lineage>
        <taxon>Bacteria</taxon>
        <taxon>Bacillati</taxon>
        <taxon>Bacillota</taxon>
        <taxon>Bacilli</taxon>
        <taxon>Lactobacillales</taxon>
        <taxon>Lactobacillaceae</taxon>
        <taxon>Lactobacillus</taxon>
    </lineage>
</organism>
<comment type="caution">
    <text evidence="6">The sequence shown here is derived from an EMBL/GenBank/DDBJ whole genome shotgun (WGS) entry which is preliminary data.</text>
</comment>
<dbReference type="Proteomes" id="UP001385848">
    <property type="component" value="Unassembled WGS sequence"/>
</dbReference>
<dbReference type="AlphaFoldDB" id="A0A5N1I4Y3"/>
<dbReference type="InterPro" id="IPR010982">
    <property type="entry name" value="Lambda_DNA-bd_dom_sf"/>
</dbReference>
<keyword evidence="9" id="KW-1185">Reference proteome</keyword>
<dbReference type="PRINTS" id="PR00036">
    <property type="entry name" value="HTHLACI"/>
</dbReference>
<dbReference type="GO" id="GO:0003700">
    <property type="term" value="F:DNA-binding transcription factor activity"/>
    <property type="evidence" value="ECO:0007669"/>
    <property type="project" value="TreeGrafter"/>
</dbReference>
<evidence type="ECO:0000259" key="5">
    <source>
        <dbReference type="PROSITE" id="PS50932"/>
    </source>
</evidence>
<sequence length="318" mass="35678">MTIKEIAKLAGVSTATVSRIINNSGKVKEETRIKVQNIIDQNNYRPNQVARTLFKKKSNIIGIIVPDLSNMFYSKIIEGIQNIIDNTNYSLMISFSAGSDDKKYIDFIRKFQQENVDGIITSAFSGEYVTKIKTPIVMYDSANIEDNIIRIASDNKAGGKLISKFLNKNIKKVLIQHLDLSLPTVAERFNSLIAELNKRDITYNLVAVEGLSKKHASQKVLENIKHFDAVISVNDEYAADIIKESRLNGFKIPEDFQLVGYDNTNLAQYTDPTISTIDQQAFEIGKAAARRLIDRIDGNKNTENTIIPVKALKNESTK</sequence>
<evidence type="ECO:0000313" key="8">
    <source>
        <dbReference type="Proteomes" id="UP000327236"/>
    </source>
</evidence>
<evidence type="ECO:0000256" key="1">
    <source>
        <dbReference type="ARBA" id="ARBA00022491"/>
    </source>
</evidence>
<protein>
    <submittedName>
        <fullName evidence="7">LacI family DNA-binding transcriptional regulator</fullName>
    </submittedName>
    <submittedName>
        <fullName evidence="6">LacI family transcriptional regulator</fullName>
    </submittedName>
</protein>
<dbReference type="Gene3D" id="3.40.50.2300">
    <property type="match status" value="2"/>
</dbReference>
<dbReference type="PANTHER" id="PTHR30146">
    <property type="entry name" value="LACI-RELATED TRANSCRIPTIONAL REPRESSOR"/>
    <property type="match status" value="1"/>
</dbReference>
<dbReference type="Pfam" id="PF13377">
    <property type="entry name" value="Peripla_BP_3"/>
    <property type="match status" value="1"/>
</dbReference>
<dbReference type="EMBL" id="JBBVUL010000003">
    <property type="protein sequence ID" value="MEL0564705.1"/>
    <property type="molecule type" value="Genomic_DNA"/>
</dbReference>
<dbReference type="Proteomes" id="UP000327236">
    <property type="component" value="Unassembled WGS sequence"/>
</dbReference>
<reference evidence="6 8" key="1">
    <citation type="submission" date="2019-09" db="EMBL/GenBank/DDBJ databases">
        <title>Draft genome sequence assemblies of isolates from the urinary tract.</title>
        <authorList>
            <person name="Mores C.R."/>
            <person name="Putonti C."/>
            <person name="Wolfe A.J."/>
        </authorList>
    </citation>
    <scope>NUCLEOTIDE SEQUENCE [LARGE SCALE GENOMIC DNA]</scope>
    <source>
        <strain evidence="6 8">UMB246</strain>
    </source>
</reference>
<dbReference type="CDD" id="cd01392">
    <property type="entry name" value="HTH_LacI"/>
    <property type="match status" value="1"/>
</dbReference>
<dbReference type="SUPFAM" id="SSF47413">
    <property type="entry name" value="lambda repressor-like DNA-binding domains"/>
    <property type="match status" value="1"/>
</dbReference>
<dbReference type="Pfam" id="PF00356">
    <property type="entry name" value="LacI"/>
    <property type="match status" value="1"/>
</dbReference>
<dbReference type="GeneID" id="31742878"/>
<evidence type="ECO:0000313" key="9">
    <source>
        <dbReference type="Proteomes" id="UP001385848"/>
    </source>
</evidence>
<dbReference type="EMBL" id="VYWW01000044">
    <property type="protein sequence ID" value="KAA9320562.1"/>
    <property type="molecule type" value="Genomic_DNA"/>
</dbReference>
<evidence type="ECO:0000313" key="7">
    <source>
        <dbReference type="EMBL" id="MEL0564705.1"/>
    </source>
</evidence>